<evidence type="ECO:0000313" key="2">
    <source>
        <dbReference type="Proteomes" id="UP000199009"/>
    </source>
</evidence>
<keyword evidence="2" id="KW-1185">Reference proteome</keyword>
<dbReference type="EMBL" id="LT629692">
    <property type="protein sequence ID" value="SDG95171.1"/>
    <property type="molecule type" value="Genomic_DNA"/>
</dbReference>
<dbReference type="Proteomes" id="UP000199009">
    <property type="component" value="Chromosome I"/>
</dbReference>
<name>A0A1G7YF56_9MICO</name>
<sequence length="320" mass="34653">MITAAWPQWWSDDAVGSTSAEAELRFSLARKLGLSATSLLDDEPAFVMRGRASFKRATLGRQIDGLMLTTVGHSLGMLIAAATTTPYRPLTGAAAVREAVLSSSDFVGLQDLTLLCWACGIPVVSQSVFPLSAKRMDAMTVVADGRPVILLARRTEYPAFLSFMVAHELGHIALGHVTEDEPIADFSTEHIDLSDYDAAYDQDDQDEADANAFALELLTGDPAFTVNADRADFNAAQVAAAARETGERLRVDPGFVALALGHSTKRWPQVYSAMREFGHHVDDLGRQLNQLAINELDAAQLSDDSWDYVTRALGYSSDDA</sequence>
<proteinExistence type="predicted"/>
<reference evidence="1 2" key="1">
    <citation type="submission" date="2016-10" db="EMBL/GenBank/DDBJ databases">
        <authorList>
            <person name="de Groot N.N."/>
        </authorList>
    </citation>
    <scope>NUCLEOTIDE SEQUENCE [LARGE SCALE GENOMIC DNA]</scope>
    <source>
        <strain evidence="1 2">DSM 23142</strain>
    </source>
</reference>
<dbReference type="Gene3D" id="1.10.10.2910">
    <property type="match status" value="1"/>
</dbReference>
<gene>
    <name evidence="1" type="ORF">SAMN04489810_1737</name>
</gene>
<accession>A0A1G7YF56</accession>
<evidence type="ECO:0000313" key="1">
    <source>
        <dbReference type="EMBL" id="SDG95171.1"/>
    </source>
</evidence>
<dbReference type="STRING" id="370764.SAMN04489810_1737"/>
<organism evidence="1 2">
    <name type="scientific">Microbacterium pygmaeum</name>
    <dbReference type="NCBI Taxonomy" id="370764"/>
    <lineage>
        <taxon>Bacteria</taxon>
        <taxon>Bacillati</taxon>
        <taxon>Actinomycetota</taxon>
        <taxon>Actinomycetes</taxon>
        <taxon>Micrococcales</taxon>
        <taxon>Microbacteriaceae</taxon>
        <taxon>Microbacterium</taxon>
    </lineage>
</organism>
<dbReference type="AlphaFoldDB" id="A0A1G7YF56"/>
<protein>
    <submittedName>
        <fullName evidence="1">Uncharacterized protein</fullName>
    </submittedName>
</protein>